<dbReference type="RefSeq" id="WP_184747918.1">
    <property type="nucleotide sequence ID" value="NZ_JACHGJ010000007.1"/>
</dbReference>
<dbReference type="Gene3D" id="3.40.50.2300">
    <property type="match status" value="2"/>
</dbReference>
<dbReference type="GO" id="GO:0000976">
    <property type="term" value="F:transcription cis-regulatory region binding"/>
    <property type="evidence" value="ECO:0007669"/>
    <property type="project" value="TreeGrafter"/>
</dbReference>
<protein>
    <submittedName>
        <fullName evidence="5">LacI family transcriptional regulator</fullName>
    </submittedName>
</protein>
<dbReference type="SMART" id="SM00354">
    <property type="entry name" value="HTH_LACI"/>
    <property type="match status" value="1"/>
</dbReference>
<dbReference type="SUPFAM" id="SSF47413">
    <property type="entry name" value="lambda repressor-like DNA-binding domains"/>
    <property type="match status" value="1"/>
</dbReference>
<dbReference type="Proteomes" id="UP000587760">
    <property type="component" value="Unassembled WGS sequence"/>
</dbReference>
<dbReference type="InterPro" id="IPR028082">
    <property type="entry name" value="Peripla_BP_I"/>
</dbReference>
<dbReference type="Pfam" id="PF00356">
    <property type="entry name" value="LacI"/>
    <property type="match status" value="1"/>
</dbReference>
<evidence type="ECO:0000256" key="3">
    <source>
        <dbReference type="ARBA" id="ARBA00023163"/>
    </source>
</evidence>
<dbReference type="InterPro" id="IPR010982">
    <property type="entry name" value="Lambda_DNA-bd_dom_sf"/>
</dbReference>
<dbReference type="SUPFAM" id="SSF53822">
    <property type="entry name" value="Periplasmic binding protein-like I"/>
    <property type="match status" value="1"/>
</dbReference>
<sequence length="327" mass="36529">MAVTITDVARLAGVSHTTVSWVIHDDPRITDKTKEKVMKAIAELDYHPNYTARSLVKGKSNNIALVAPFFSSTFEMDVLKGIEDGMDETGYQFSVSMYSTRGEDSKVLNQILRGRRADSVILLTIKPEKTIIDQFSSNGIPLILIEEEAEGSHVVRTNNIEGAYRAVSALIEKGRKRIAIAVETENPGLSQIDRKKGYIKALEEKGIVFDEDLVIPINRFRFEEGQEVFPEILRKKADAVFCAAGDMIAMGMLLEARKTGIPIPQEMAVVGFDDSQMCELVYPSLSTVRQPLNQMGRKAWELAVSLKKDSPLEKIIFEPQFIERDST</sequence>
<evidence type="ECO:0000313" key="6">
    <source>
        <dbReference type="Proteomes" id="UP000587760"/>
    </source>
</evidence>
<proteinExistence type="predicted"/>
<reference evidence="5 6" key="1">
    <citation type="submission" date="2020-08" db="EMBL/GenBank/DDBJ databases">
        <title>Genomic Encyclopedia of Type Strains, Phase IV (KMG-IV): sequencing the most valuable type-strain genomes for metagenomic binning, comparative biology and taxonomic classification.</title>
        <authorList>
            <person name="Goeker M."/>
        </authorList>
    </citation>
    <scope>NUCLEOTIDE SEQUENCE [LARGE SCALE GENOMIC DNA]</scope>
    <source>
        <strain evidence="5 6">DSM 2461</strain>
    </source>
</reference>
<keyword evidence="1" id="KW-0805">Transcription regulation</keyword>
<dbReference type="PANTHER" id="PTHR30146:SF109">
    <property type="entry name" value="HTH-TYPE TRANSCRIPTIONAL REGULATOR GALS"/>
    <property type="match status" value="1"/>
</dbReference>
<organism evidence="5 6">
    <name type="scientific">Spirochaeta isovalerica</name>
    <dbReference type="NCBI Taxonomy" id="150"/>
    <lineage>
        <taxon>Bacteria</taxon>
        <taxon>Pseudomonadati</taxon>
        <taxon>Spirochaetota</taxon>
        <taxon>Spirochaetia</taxon>
        <taxon>Spirochaetales</taxon>
        <taxon>Spirochaetaceae</taxon>
        <taxon>Spirochaeta</taxon>
    </lineage>
</organism>
<dbReference type="PROSITE" id="PS50932">
    <property type="entry name" value="HTH_LACI_2"/>
    <property type="match status" value="1"/>
</dbReference>
<dbReference type="Gene3D" id="1.10.260.40">
    <property type="entry name" value="lambda repressor-like DNA-binding domains"/>
    <property type="match status" value="1"/>
</dbReference>
<dbReference type="AlphaFoldDB" id="A0A841RHA8"/>
<keyword evidence="3" id="KW-0804">Transcription</keyword>
<evidence type="ECO:0000259" key="4">
    <source>
        <dbReference type="PROSITE" id="PS50932"/>
    </source>
</evidence>
<dbReference type="Pfam" id="PF13377">
    <property type="entry name" value="Peripla_BP_3"/>
    <property type="match status" value="1"/>
</dbReference>
<name>A0A841RHA8_9SPIO</name>
<evidence type="ECO:0000313" key="5">
    <source>
        <dbReference type="EMBL" id="MBB6481682.1"/>
    </source>
</evidence>
<gene>
    <name evidence="5" type="ORF">HNR50_003362</name>
</gene>
<dbReference type="CDD" id="cd01392">
    <property type="entry name" value="HTH_LacI"/>
    <property type="match status" value="1"/>
</dbReference>
<comment type="caution">
    <text evidence="5">The sequence shown here is derived from an EMBL/GenBank/DDBJ whole genome shotgun (WGS) entry which is preliminary data.</text>
</comment>
<feature type="domain" description="HTH lacI-type" evidence="4">
    <location>
        <begin position="3"/>
        <end position="57"/>
    </location>
</feature>
<dbReference type="InterPro" id="IPR000843">
    <property type="entry name" value="HTH_LacI"/>
</dbReference>
<evidence type="ECO:0000256" key="2">
    <source>
        <dbReference type="ARBA" id="ARBA00023125"/>
    </source>
</evidence>
<dbReference type="GO" id="GO:0003700">
    <property type="term" value="F:DNA-binding transcription factor activity"/>
    <property type="evidence" value="ECO:0007669"/>
    <property type="project" value="TreeGrafter"/>
</dbReference>
<keyword evidence="2" id="KW-0238">DNA-binding</keyword>
<dbReference type="InterPro" id="IPR046335">
    <property type="entry name" value="LacI/GalR-like_sensor"/>
</dbReference>
<accession>A0A841RHA8</accession>
<evidence type="ECO:0000256" key="1">
    <source>
        <dbReference type="ARBA" id="ARBA00023015"/>
    </source>
</evidence>
<dbReference type="PANTHER" id="PTHR30146">
    <property type="entry name" value="LACI-RELATED TRANSCRIPTIONAL REPRESSOR"/>
    <property type="match status" value="1"/>
</dbReference>
<keyword evidence="6" id="KW-1185">Reference proteome</keyword>
<dbReference type="CDD" id="cd06267">
    <property type="entry name" value="PBP1_LacI_sugar_binding-like"/>
    <property type="match status" value="1"/>
</dbReference>
<dbReference type="EMBL" id="JACHGJ010000007">
    <property type="protein sequence ID" value="MBB6481682.1"/>
    <property type="molecule type" value="Genomic_DNA"/>
</dbReference>
<dbReference type="PROSITE" id="PS00356">
    <property type="entry name" value="HTH_LACI_1"/>
    <property type="match status" value="1"/>
</dbReference>